<accession>A0AA35D6F3</accession>
<sequence>MSLNTDRRTSRQIIWDAIQEMAAMGQAITRKTLQEVTGLTYHIVDDHVSRFVDEDGTLRRVVDGVFELVKGYDAPRPVSVTDLDDGQTIIEVGDQEMRLWPREVRKLAQRLAGDAQQLATLQLQHDVALATQGLQLEFRGVQREMSARIKEQDETIKRLEMQLAQRPVQAALI</sequence>
<dbReference type="Proteomes" id="UP000834458">
    <property type="component" value="Unassembled WGS sequence"/>
</dbReference>
<organism evidence="1 2">
    <name type="scientific">Comamonas aquatica</name>
    <dbReference type="NCBI Taxonomy" id="225991"/>
    <lineage>
        <taxon>Bacteria</taxon>
        <taxon>Pseudomonadati</taxon>
        <taxon>Pseudomonadota</taxon>
        <taxon>Betaproteobacteria</taxon>
        <taxon>Burkholderiales</taxon>
        <taxon>Comamonadaceae</taxon>
        <taxon>Comamonas</taxon>
    </lineage>
</organism>
<evidence type="ECO:0000313" key="1">
    <source>
        <dbReference type="EMBL" id="CAB5675590.1"/>
    </source>
</evidence>
<name>A0AA35D6F3_9BURK</name>
<dbReference type="EMBL" id="CAHPSC010000011">
    <property type="protein sequence ID" value="CAB5675590.1"/>
    <property type="molecule type" value="Genomic_DNA"/>
</dbReference>
<dbReference type="AlphaFoldDB" id="A0AA35D6F3"/>
<reference evidence="1" key="1">
    <citation type="submission" date="2020-05" db="EMBL/GenBank/DDBJ databases">
        <authorList>
            <person name="Delgado-Blas J."/>
        </authorList>
    </citation>
    <scope>NUCLEOTIDE SEQUENCE</scope>
    <source>
        <strain evidence="1">BB1454</strain>
    </source>
</reference>
<protein>
    <submittedName>
        <fullName evidence="1">Uncharacterized protein</fullName>
    </submittedName>
</protein>
<evidence type="ECO:0000313" key="2">
    <source>
        <dbReference type="Proteomes" id="UP000834458"/>
    </source>
</evidence>
<proteinExistence type="predicted"/>
<comment type="caution">
    <text evidence="1">The sequence shown here is derived from an EMBL/GenBank/DDBJ whole genome shotgun (WGS) entry which is preliminary data.</text>
</comment>
<dbReference type="RefSeq" id="WP_234686397.1">
    <property type="nucleotide sequence ID" value="NZ_LR813086.1"/>
</dbReference>
<gene>
    <name evidence="1" type="ORF">GHA_01105</name>
</gene>